<name>A0A239C0B4_9ACTN</name>
<evidence type="ECO:0000313" key="4">
    <source>
        <dbReference type="Proteomes" id="UP000198280"/>
    </source>
</evidence>
<sequence>MSYEFPTHPPRPTDAERERAIEVLREGAVDGRLSHDTFVRRMGLALEARHSADLAALIADLPPPQGRWARMTGSIVRAVTKTSAFRARMRLAWAVQQLPPLLLPAPGPFPVRIGRDLSCTFRLSHSSTSRFHAELSHEGGLWVLRDLGSMNGTWVNGHRVMGAAAVRPGDQVTFGAMSFRLTTA</sequence>
<keyword evidence="4" id="KW-1185">Reference proteome</keyword>
<dbReference type="OrthoDB" id="151099at2"/>
<evidence type="ECO:0000259" key="2">
    <source>
        <dbReference type="PROSITE" id="PS50006"/>
    </source>
</evidence>
<dbReference type="SUPFAM" id="SSF49879">
    <property type="entry name" value="SMAD/FHA domain"/>
    <property type="match status" value="1"/>
</dbReference>
<dbReference type="EMBL" id="FZOF01000003">
    <property type="protein sequence ID" value="SNS13359.1"/>
    <property type="molecule type" value="Genomic_DNA"/>
</dbReference>
<dbReference type="InterPro" id="IPR000253">
    <property type="entry name" value="FHA_dom"/>
</dbReference>
<dbReference type="PANTHER" id="PTHR23308">
    <property type="entry name" value="NUCLEAR INHIBITOR OF PROTEIN PHOSPHATASE-1"/>
    <property type="match status" value="1"/>
</dbReference>
<dbReference type="PROSITE" id="PS50006">
    <property type="entry name" value="FHA_DOMAIN"/>
    <property type="match status" value="1"/>
</dbReference>
<dbReference type="Proteomes" id="UP000198280">
    <property type="component" value="Unassembled WGS sequence"/>
</dbReference>
<dbReference type="InterPro" id="IPR008984">
    <property type="entry name" value="SMAD_FHA_dom_sf"/>
</dbReference>
<evidence type="ECO:0000256" key="1">
    <source>
        <dbReference type="ARBA" id="ARBA00022553"/>
    </source>
</evidence>
<reference evidence="3 4" key="1">
    <citation type="submission" date="2017-06" db="EMBL/GenBank/DDBJ databases">
        <authorList>
            <person name="Kim H.J."/>
            <person name="Triplett B.A."/>
        </authorList>
    </citation>
    <scope>NUCLEOTIDE SEQUENCE [LARGE SCALE GENOMIC DNA]</scope>
    <source>
        <strain evidence="3 4">CGMCC 4.1858</strain>
    </source>
</reference>
<evidence type="ECO:0000313" key="3">
    <source>
        <dbReference type="EMBL" id="SNS13359.1"/>
    </source>
</evidence>
<dbReference type="Pfam" id="PF00498">
    <property type="entry name" value="FHA"/>
    <property type="match status" value="1"/>
</dbReference>
<keyword evidence="1" id="KW-0597">Phosphoprotein</keyword>
<dbReference type="Gene3D" id="2.60.200.20">
    <property type="match status" value="1"/>
</dbReference>
<dbReference type="InterPro" id="IPR012551">
    <property type="entry name" value="DUF1707_SHOCT-like"/>
</dbReference>
<protein>
    <recommendedName>
        <fullName evidence="2">FHA domain-containing protein</fullName>
    </recommendedName>
</protein>
<dbReference type="InterPro" id="IPR050923">
    <property type="entry name" value="Cell_Proc_Reg/RNA_Proc"/>
</dbReference>
<gene>
    <name evidence="3" type="ORF">SAMN05216252_103285</name>
</gene>
<dbReference type="AlphaFoldDB" id="A0A239C0B4"/>
<organism evidence="3 4">
    <name type="scientific">Actinacidiphila glaucinigra</name>
    <dbReference type="NCBI Taxonomy" id="235986"/>
    <lineage>
        <taxon>Bacteria</taxon>
        <taxon>Bacillati</taxon>
        <taxon>Actinomycetota</taxon>
        <taxon>Actinomycetes</taxon>
        <taxon>Kitasatosporales</taxon>
        <taxon>Streptomycetaceae</taxon>
        <taxon>Actinacidiphila</taxon>
    </lineage>
</organism>
<dbReference type="SMART" id="SM00240">
    <property type="entry name" value="FHA"/>
    <property type="match status" value="1"/>
</dbReference>
<dbReference type="RefSeq" id="WP_089222962.1">
    <property type="nucleotide sequence ID" value="NZ_FZOF01000003.1"/>
</dbReference>
<proteinExistence type="predicted"/>
<dbReference type="Pfam" id="PF08044">
    <property type="entry name" value="DUF1707"/>
    <property type="match status" value="1"/>
</dbReference>
<dbReference type="CDD" id="cd00060">
    <property type="entry name" value="FHA"/>
    <property type="match status" value="1"/>
</dbReference>
<accession>A0A239C0B4</accession>
<feature type="domain" description="FHA" evidence="2">
    <location>
        <begin position="111"/>
        <end position="160"/>
    </location>
</feature>